<reference evidence="5" key="1">
    <citation type="submission" date="2023-10" db="EMBL/GenBank/DDBJ databases">
        <authorList>
            <person name="Domelevo Entfellner J.-B."/>
        </authorList>
    </citation>
    <scope>NUCLEOTIDE SEQUENCE</scope>
</reference>
<feature type="compositionally biased region" description="Polar residues" evidence="4">
    <location>
        <begin position="1"/>
        <end position="17"/>
    </location>
</feature>
<feature type="region of interest" description="Disordered" evidence="4">
    <location>
        <begin position="1"/>
        <end position="27"/>
    </location>
</feature>
<dbReference type="Pfam" id="PF01535">
    <property type="entry name" value="PPR"/>
    <property type="match status" value="5"/>
</dbReference>
<protein>
    <recommendedName>
        <fullName evidence="7">Pentatricopeptide repeat-containing protein</fullName>
    </recommendedName>
</protein>
<feature type="repeat" description="PPR" evidence="3">
    <location>
        <begin position="504"/>
        <end position="538"/>
    </location>
</feature>
<dbReference type="PROSITE" id="PS51375">
    <property type="entry name" value="PPR"/>
    <property type="match status" value="4"/>
</dbReference>
<keyword evidence="1" id="KW-0677">Repeat</keyword>
<dbReference type="AlphaFoldDB" id="A0AA86T5C1"/>
<keyword evidence="6" id="KW-1185">Reference proteome</keyword>
<feature type="repeat" description="PPR" evidence="3">
    <location>
        <begin position="399"/>
        <end position="433"/>
    </location>
</feature>
<feature type="repeat" description="PPR" evidence="3">
    <location>
        <begin position="264"/>
        <end position="298"/>
    </location>
</feature>
<dbReference type="Gene3D" id="1.25.40.10">
    <property type="entry name" value="Tetratricopeptide repeat domain"/>
    <property type="match status" value="4"/>
</dbReference>
<organism evidence="5 6">
    <name type="scientific">Sphenostylis stenocarpa</name>
    <dbReference type="NCBI Taxonomy" id="92480"/>
    <lineage>
        <taxon>Eukaryota</taxon>
        <taxon>Viridiplantae</taxon>
        <taxon>Streptophyta</taxon>
        <taxon>Embryophyta</taxon>
        <taxon>Tracheophyta</taxon>
        <taxon>Spermatophyta</taxon>
        <taxon>Magnoliopsida</taxon>
        <taxon>eudicotyledons</taxon>
        <taxon>Gunneridae</taxon>
        <taxon>Pentapetalae</taxon>
        <taxon>rosids</taxon>
        <taxon>fabids</taxon>
        <taxon>Fabales</taxon>
        <taxon>Fabaceae</taxon>
        <taxon>Papilionoideae</taxon>
        <taxon>50 kb inversion clade</taxon>
        <taxon>NPAAA clade</taxon>
        <taxon>indigoferoid/millettioid clade</taxon>
        <taxon>Phaseoleae</taxon>
        <taxon>Sphenostylis</taxon>
    </lineage>
</organism>
<dbReference type="Pfam" id="PF20431">
    <property type="entry name" value="E_motif"/>
    <property type="match status" value="1"/>
</dbReference>
<dbReference type="NCBIfam" id="TIGR00756">
    <property type="entry name" value="PPR"/>
    <property type="match status" value="5"/>
</dbReference>
<dbReference type="GO" id="GO:0005737">
    <property type="term" value="C:cytoplasm"/>
    <property type="evidence" value="ECO:0007669"/>
    <property type="project" value="UniProtKB-ARBA"/>
</dbReference>
<sequence>MELNGSSSNVHQKCSSEGSRDASKKPTEKEVFINHGIQVSSEIAWHQMRKEWVGNRSKKFERPPKDSIVSLTTSYEDLLLSTEPFQQPISLTHHEEEQKMNSLKAVLASCKTIRQALQIQAHTVVIGRHHDPFLMTPLISFFATNNLHHSHLLFSQIPNPDLFLFNLLIRAFSLSHTPHHALSLYRSMLSSSPPISPDSFTFPFLLKSCAKLSLPKLALQLHSHVIKSGFESSVFVVNALLQLYFVFGDARNACRVFDGSPVRDCVSYNTMINGFVRAGRAGCSMRVFGEMRDNRFEVDEYTLVALLSACSSLEDNGTGRVVHGLVYRKLGRVGENELLMNALVDMYAKCGCLEVAEKVVSCANGKSGIAAWTSLVSAYALRGEVEVARRFFDQMGERDVVSWTAMISGYCHAGFFQEALELFVEFEGLVMEPDEVAVVSALSACARLGALELGRKIHHKYDSGSWQCGRHRGFTCAVVDMYAKCGSIDTALDVFCRTSDDVRTNFLYNSILSGLAHHGLGEHAMAVFEEMRLLGLEPDEVTFVALLCACGHNGLVNDGKRLFESMLTVYGVSPQMEHYGCMVDLLGRAGRLNEAYCLIQNMPFKANAVIWRSLLSAGKVHGDVELARLASQQLLAMEHDHGARYVMLSNMLTLMDKHDEAASVRKAIDDVGIQKPPGWSYVEVNGALHKFLAGDMSHPEAKATELMLRSVDMGLKSVGHVISA</sequence>
<evidence type="ECO:0000313" key="5">
    <source>
        <dbReference type="EMBL" id="CAJ1968542.1"/>
    </source>
</evidence>
<dbReference type="PANTHER" id="PTHR47926">
    <property type="entry name" value="PENTATRICOPEPTIDE REPEAT-CONTAINING PROTEIN"/>
    <property type="match status" value="1"/>
</dbReference>
<feature type="compositionally biased region" description="Basic and acidic residues" evidence="4">
    <location>
        <begin position="18"/>
        <end position="27"/>
    </location>
</feature>
<dbReference type="GO" id="GO:0003723">
    <property type="term" value="F:RNA binding"/>
    <property type="evidence" value="ECO:0007669"/>
    <property type="project" value="InterPro"/>
</dbReference>
<evidence type="ECO:0000256" key="1">
    <source>
        <dbReference type="ARBA" id="ARBA00022737"/>
    </source>
</evidence>
<dbReference type="InterPro" id="IPR002885">
    <property type="entry name" value="PPR_rpt"/>
</dbReference>
<evidence type="ECO:0008006" key="7">
    <source>
        <dbReference type="Google" id="ProtNLM"/>
    </source>
</evidence>
<dbReference type="Pfam" id="PF13041">
    <property type="entry name" value="PPR_2"/>
    <property type="match status" value="2"/>
</dbReference>
<dbReference type="PANTHER" id="PTHR47926:SF411">
    <property type="entry name" value="PENTATRICOPEPTIDE REPEAT-CONTAINING PROTEIN"/>
    <property type="match status" value="1"/>
</dbReference>
<comment type="similarity">
    <text evidence="2">Belongs to the PPR family. PCMP-E subfamily.</text>
</comment>
<dbReference type="Proteomes" id="UP001189624">
    <property type="component" value="Chromosome 7"/>
</dbReference>
<dbReference type="FunFam" id="1.25.40.10:FF:000277">
    <property type="entry name" value="Pentatricopeptide repeat-containing protein, mitochondrial"/>
    <property type="match status" value="1"/>
</dbReference>
<evidence type="ECO:0000256" key="2">
    <source>
        <dbReference type="ARBA" id="ARBA00061659"/>
    </source>
</evidence>
<dbReference type="InterPro" id="IPR011990">
    <property type="entry name" value="TPR-like_helical_dom_sf"/>
</dbReference>
<evidence type="ECO:0000313" key="6">
    <source>
        <dbReference type="Proteomes" id="UP001189624"/>
    </source>
</evidence>
<dbReference type="InterPro" id="IPR046960">
    <property type="entry name" value="PPR_At4g14850-like_plant"/>
</dbReference>
<dbReference type="FunFam" id="1.25.40.10:FF:000344">
    <property type="entry name" value="Pentatricopeptide repeat-containing protein"/>
    <property type="match status" value="1"/>
</dbReference>
<dbReference type="FunFam" id="1.25.40.10:FF:000348">
    <property type="entry name" value="Pentatricopeptide repeat-containing protein chloroplastic"/>
    <property type="match status" value="1"/>
</dbReference>
<evidence type="ECO:0000256" key="3">
    <source>
        <dbReference type="PROSITE-ProRule" id="PRU00708"/>
    </source>
</evidence>
<dbReference type="InterPro" id="IPR046848">
    <property type="entry name" value="E_motif"/>
</dbReference>
<dbReference type="GO" id="GO:0016556">
    <property type="term" value="P:mRNA modification"/>
    <property type="evidence" value="ECO:0007669"/>
    <property type="project" value="UniProtKB-ARBA"/>
</dbReference>
<proteinExistence type="inferred from homology"/>
<dbReference type="EMBL" id="OY731404">
    <property type="protein sequence ID" value="CAJ1968542.1"/>
    <property type="molecule type" value="Genomic_DNA"/>
</dbReference>
<accession>A0AA86T5C1</accession>
<dbReference type="Gramene" id="rna-AYBTSS11_LOCUS21773">
    <property type="protein sequence ID" value="CAJ1968542.1"/>
    <property type="gene ID" value="gene-AYBTSS11_LOCUS21773"/>
</dbReference>
<evidence type="ECO:0000256" key="4">
    <source>
        <dbReference type="SAM" id="MobiDB-lite"/>
    </source>
</evidence>
<gene>
    <name evidence="5" type="ORF">AYBTSS11_LOCUS21773</name>
</gene>
<feature type="repeat" description="PPR" evidence="3">
    <location>
        <begin position="539"/>
        <end position="574"/>
    </location>
</feature>
<name>A0AA86T5C1_9FABA</name>